<feature type="region of interest" description="Disordered" evidence="1">
    <location>
        <begin position="40"/>
        <end position="101"/>
    </location>
</feature>
<dbReference type="InterPro" id="IPR054816">
    <property type="entry name" value="Lipoprotein_mollicutes-type_CS"/>
</dbReference>
<name>A0A654INV6_9MOLU</name>
<proteinExistence type="predicted"/>
<evidence type="ECO:0008006" key="3">
    <source>
        <dbReference type="Google" id="ProtNLM"/>
    </source>
</evidence>
<protein>
    <recommendedName>
        <fullName evidence="3">Lipoprotein</fullName>
    </recommendedName>
</protein>
<feature type="compositionally biased region" description="Basic and acidic residues" evidence="1">
    <location>
        <begin position="42"/>
        <end position="101"/>
    </location>
</feature>
<reference evidence="2" key="1">
    <citation type="submission" date="2019-11" db="EMBL/GenBank/DDBJ databases">
        <authorList>
            <person name="Falquet L."/>
            <person name="Falquet L."/>
        </authorList>
    </citation>
    <scope>NUCLEOTIDE SEQUENCE</scope>
    <source>
        <strain evidence="2">14/OD_0535</strain>
    </source>
</reference>
<evidence type="ECO:0000256" key="1">
    <source>
        <dbReference type="SAM" id="MobiDB-lite"/>
    </source>
</evidence>
<sequence>MKKILTILGSLGLISTTGSLVVACKAPKEIKNNLRKLNNTLPKKEKEKSEITELSDNKEENKQENNDELSSELKKEKQEELMQGDEPKEEERYNPKRNKEENFDLIKKDGKTLVDKLFSDTDKFQKLKENDDYKNLSSIITEFTSIYSEISNYSSSNEFLQETNKYPNAESLNTKFDKTYTNYENNKDKIWDLLNKFFKN</sequence>
<dbReference type="PROSITE" id="PS51257">
    <property type="entry name" value="PROKAR_LIPOPROTEIN"/>
    <property type="match status" value="1"/>
</dbReference>
<dbReference type="AlphaFoldDB" id="A0A654INV6"/>
<dbReference type="RefSeq" id="WP_347938212.1">
    <property type="nucleotide sequence ID" value="NZ_CP142077.1"/>
</dbReference>
<dbReference type="NCBIfam" id="NF038029">
    <property type="entry name" value="LP_plasma"/>
    <property type="match status" value="1"/>
</dbReference>
<organism evidence="2">
    <name type="scientific">Mycoplasma feriruminatoris</name>
    <dbReference type="NCBI Taxonomy" id="1179777"/>
    <lineage>
        <taxon>Bacteria</taxon>
        <taxon>Bacillati</taxon>
        <taxon>Mycoplasmatota</taxon>
        <taxon>Mollicutes</taxon>
        <taxon>Mycoplasmataceae</taxon>
        <taxon>Mycoplasma</taxon>
    </lineage>
</organism>
<dbReference type="NCBIfam" id="NF045726">
    <property type="entry name" value="XXplasma_LP"/>
    <property type="match status" value="1"/>
</dbReference>
<accession>A0A654INV6</accession>
<dbReference type="EMBL" id="LR739236">
    <property type="protein sequence ID" value="VZS00426.1"/>
    <property type="molecule type" value="Genomic_DNA"/>
</dbReference>
<gene>
    <name evidence="2" type="ORF">MF5583_00599</name>
</gene>
<evidence type="ECO:0000313" key="2">
    <source>
        <dbReference type="EMBL" id="VZS00426.1"/>
    </source>
</evidence>